<accession>S3L871</accession>
<dbReference type="Proteomes" id="UP000014605">
    <property type="component" value="Unassembled WGS sequence"/>
</dbReference>
<organism evidence="1 2">
    <name type="scientific">Treponema vincentii F0403</name>
    <dbReference type="NCBI Taxonomy" id="1125702"/>
    <lineage>
        <taxon>Bacteria</taxon>
        <taxon>Pseudomonadati</taxon>
        <taxon>Spirochaetota</taxon>
        <taxon>Spirochaetia</taxon>
        <taxon>Spirochaetales</taxon>
        <taxon>Treponemataceae</taxon>
        <taxon>Treponema</taxon>
    </lineage>
</organism>
<reference evidence="1 2" key="1">
    <citation type="submission" date="2013-04" db="EMBL/GenBank/DDBJ databases">
        <title>The Genome Sequence of Treponema vincentii F0403.</title>
        <authorList>
            <consortium name="The Broad Institute Genomics Platform"/>
            <person name="Earl A."/>
            <person name="Ward D."/>
            <person name="Feldgarden M."/>
            <person name="Gevers D."/>
            <person name="Leonetti C."/>
            <person name="Izard J."/>
            <person name="Walker B."/>
            <person name="Young S."/>
            <person name="Zeng Q."/>
            <person name="Gargeya S."/>
            <person name="Fitzgerald M."/>
            <person name="Haas B."/>
            <person name="Abouelleil A."/>
            <person name="Allen A.W."/>
            <person name="Alvarado L."/>
            <person name="Arachchi H.M."/>
            <person name="Berlin A.M."/>
            <person name="Chapman S.B."/>
            <person name="Gainer-Dewar J."/>
            <person name="Goldberg J."/>
            <person name="Griggs A."/>
            <person name="Gujja S."/>
            <person name="Hansen M."/>
            <person name="Howarth C."/>
            <person name="Imamovic A."/>
            <person name="Ireland A."/>
            <person name="Larimer J."/>
            <person name="McCowan C."/>
            <person name="Murphy C."/>
            <person name="Pearson M."/>
            <person name="Poon T.W."/>
            <person name="Priest M."/>
            <person name="Roberts A."/>
            <person name="Saif S."/>
            <person name="Shea T."/>
            <person name="Sisk P."/>
            <person name="Sykes S."/>
            <person name="Wortman J."/>
            <person name="Nusbaum C."/>
            <person name="Birren B."/>
        </authorList>
    </citation>
    <scope>NUCLEOTIDE SEQUENCE [LARGE SCALE GENOMIC DNA]</scope>
    <source>
        <strain evidence="1 2">F0403</strain>
    </source>
</reference>
<keyword evidence="2" id="KW-1185">Reference proteome</keyword>
<protein>
    <submittedName>
        <fullName evidence="1">Uncharacterized protein</fullName>
    </submittedName>
</protein>
<dbReference type="GeneID" id="301462254"/>
<name>S3L871_9SPIR</name>
<evidence type="ECO:0000313" key="1">
    <source>
        <dbReference type="EMBL" id="EPF46613.1"/>
    </source>
</evidence>
<sequence length="148" mass="16709">MATDYYKMVQYTLLSEGEKDTLARICRKLEAISKETRRTGLLPPLEDAIEGIAAEFGGKNGKYARKLLMLVAHGYEQEIIRGIADNYIASSCQNEFEVLCFTLIKTGACAIQDGTHPAILAEHFVSYIGFDGEEDFRQRTGFVEEYYF</sequence>
<evidence type="ECO:0000313" key="2">
    <source>
        <dbReference type="Proteomes" id="UP000014605"/>
    </source>
</evidence>
<gene>
    <name evidence="1" type="ORF">HMPREF1222_02137</name>
</gene>
<dbReference type="RefSeq" id="WP_016519395.1">
    <property type="nucleotide sequence ID" value="NZ_KE332512.1"/>
</dbReference>
<dbReference type="HOGENOM" id="CLU_1758033_0_0_12"/>
<comment type="caution">
    <text evidence="1">The sequence shown here is derived from an EMBL/GenBank/DDBJ whole genome shotgun (WGS) entry which is preliminary data.</text>
</comment>
<proteinExistence type="predicted"/>
<dbReference type="PATRIC" id="fig|1125702.3.peg.2211"/>
<dbReference type="AlphaFoldDB" id="S3L871"/>
<dbReference type="EMBL" id="ATFC01000009">
    <property type="protein sequence ID" value="EPF46613.1"/>
    <property type="molecule type" value="Genomic_DNA"/>
</dbReference>